<comment type="caution">
    <text evidence="14">The sequence shown here is derived from an EMBL/GenBank/DDBJ whole genome shotgun (WGS) entry which is preliminary data.</text>
</comment>
<evidence type="ECO:0000256" key="8">
    <source>
        <dbReference type="ARBA" id="ARBA00022840"/>
    </source>
</evidence>
<dbReference type="GO" id="GO:0001680">
    <property type="term" value="P:tRNA 3'-terminal CCA addition"/>
    <property type="evidence" value="ECO:0007669"/>
    <property type="project" value="InterPro"/>
</dbReference>
<dbReference type="Pfam" id="PF12627">
    <property type="entry name" value="PolyA_pol_RNAbd"/>
    <property type="match status" value="1"/>
</dbReference>
<comment type="cofactor">
    <cofactor evidence="1">
        <name>Mg(2+)</name>
        <dbReference type="ChEBI" id="CHEBI:18420"/>
    </cofactor>
</comment>
<keyword evidence="8" id="KW-0067">ATP-binding</keyword>
<dbReference type="PIRSF" id="PIRSF000813">
    <property type="entry name" value="CCA_bact"/>
    <property type="match status" value="1"/>
</dbReference>
<dbReference type="GO" id="GO:0003723">
    <property type="term" value="F:RNA binding"/>
    <property type="evidence" value="ECO:0007669"/>
    <property type="project" value="UniProtKB-KW"/>
</dbReference>
<evidence type="ECO:0000259" key="12">
    <source>
        <dbReference type="Pfam" id="PF01743"/>
    </source>
</evidence>
<accession>A0A3M6QA40</accession>
<dbReference type="InterPro" id="IPR002646">
    <property type="entry name" value="PolA_pol_head_dom"/>
</dbReference>
<dbReference type="PANTHER" id="PTHR47545:SF1">
    <property type="entry name" value="MULTIFUNCTIONAL CCA PROTEIN"/>
    <property type="match status" value="1"/>
</dbReference>
<dbReference type="GO" id="GO:0004810">
    <property type="term" value="F:CCA tRNA nucleotidyltransferase activity"/>
    <property type="evidence" value="ECO:0007669"/>
    <property type="project" value="UniProtKB-EC"/>
</dbReference>
<dbReference type="EMBL" id="RDQM01000005">
    <property type="protein sequence ID" value="RMW99278.1"/>
    <property type="molecule type" value="Genomic_DNA"/>
</dbReference>
<evidence type="ECO:0000256" key="11">
    <source>
        <dbReference type="RuleBase" id="RU003953"/>
    </source>
</evidence>
<keyword evidence="7" id="KW-0692">RNA repair</keyword>
<evidence type="ECO:0000259" key="13">
    <source>
        <dbReference type="Pfam" id="PF12627"/>
    </source>
</evidence>
<comment type="similarity">
    <text evidence="11">Belongs to the tRNA nucleotidyltransferase/poly(A) polymerase family.</text>
</comment>
<dbReference type="Gene3D" id="1.10.3090.10">
    <property type="entry name" value="cca-adding enzyme, domain 2"/>
    <property type="match status" value="1"/>
</dbReference>
<dbReference type="Proteomes" id="UP000267521">
    <property type="component" value="Unassembled WGS sequence"/>
</dbReference>
<dbReference type="GO" id="GO:0008663">
    <property type="term" value="F:2',3'-cyclic-nucleotide 2'-phosphodiesterase activity"/>
    <property type="evidence" value="ECO:0007669"/>
    <property type="project" value="UniProtKB-EC"/>
</dbReference>
<evidence type="ECO:0000256" key="3">
    <source>
        <dbReference type="ARBA" id="ARBA00022694"/>
    </source>
</evidence>
<protein>
    <submittedName>
        <fullName evidence="14">Multifunctional CCA tRNA nucleotidyl transferase/2'3'-cyclic phosphodiesterase/2'nucleotidase/phosphatase</fullName>
        <ecNumber evidence="14">2.7.7.72</ecNumber>
        <ecNumber evidence="14">3.1.4.16</ecNumber>
    </submittedName>
</protein>
<dbReference type="InterPro" id="IPR012006">
    <property type="entry name" value="CCA_bact"/>
</dbReference>
<dbReference type="Gene3D" id="3.30.460.10">
    <property type="entry name" value="Beta Polymerase, domain 2"/>
    <property type="match status" value="1"/>
</dbReference>
<evidence type="ECO:0000256" key="1">
    <source>
        <dbReference type="ARBA" id="ARBA00001946"/>
    </source>
</evidence>
<dbReference type="RefSeq" id="WP_122238052.1">
    <property type="nucleotide sequence ID" value="NZ_RDQM01000005.1"/>
</dbReference>
<evidence type="ECO:0000256" key="4">
    <source>
        <dbReference type="ARBA" id="ARBA00022695"/>
    </source>
</evidence>
<dbReference type="PANTHER" id="PTHR47545">
    <property type="entry name" value="MULTIFUNCTIONAL CCA PROTEIN"/>
    <property type="match status" value="1"/>
</dbReference>
<dbReference type="GO" id="GO:0042245">
    <property type="term" value="P:RNA repair"/>
    <property type="evidence" value="ECO:0007669"/>
    <property type="project" value="UniProtKB-KW"/>
</dbReference>
<keyword evidence="6" id="KW-0547">Nucleotide-binding</keyword>
<evidence type="ECO:0000256" key="6">
    <source>
        <dbReference type="ARBA" id="ARBA00022741"/>
    </source>
</evidence>
<dbReference type="GO" id="GO:0005524">
    <property type="term" value="F:ATP binding"/>
    <property type="evidence" value="ECO:0007669"/>
    <property type="project" value="UniProtKB-KW"/>
</dbReference>
<feature type="domain" description="Poly A polymerase head" evidence="12">
    <location>
        <begin position="3"/>
        <end position="126"/>
    </location>
</feature>
<evidence type="ECO:0000256" key="9">
    <source>
        <dbReference type="ARBA" id="ARBA00022842"/>
    </source>
</evidence>
<dbReference type="InterPro" id="IPR043519">
    <property type="entry name" value="NT_sf"/>
</dbReference>
<keyword evidence="3" id="KW-0819">tRNA processing</keyword>
<keyword evidence="14" id="KW-0378">Hydrolase</keyword>
<keyword evidence="9" id="KW-0460">Magnesium</keyword>
<reference evidence="14 15" key="1">
    <citation type="submission" date="2018-10" db="EMBL/GenBank/DDBJ databases">
        <title>Comamonadaceae CDC group NO-1 genome sequencing and assembly.</title>
        <authorList>
            <person name="Bernier A.-M."/>
            <person name="Bernard K."/>
        </authorList>
    </citation>
    <scope>NUCLEOTIDE SEQUENCE [LARGE SCALE GENOMIC DNA]</scope>
    <source>
        <strain evidence="14 15">NML970147</strain>
    </source>
</reference>
<dbReference type="GO" id="GO:0046872">
    <property type="term" value="F:metal ion binding"/>
    <property type="evidence" value="ECO:0007669"/>
    <property type="project" value="UniProtKB-KW"/>
</dbReference>
<evidence type="ECO:0000256" key="10">
    <source>
        <dbReference type="ARBA" id="ARBA00022884"/>
    </source>
</evidence>
<dbReference type="Pfam" id="PF01743">
    <property type="entry name" value="PolyA_pol"/>
    <property type="match status" value="1"/>
</dbReference>
<organism evidence="14 15">
    <name type="scientific">Allofranklinella schreckenbergeri</name>
    <dbReference type="NCBI Taxonomy" id="1076744"/>
    <lineage>
        <taxon>Bacteria</taxon>
        <taxon>Pseudomonadati</taxon>
        <taxon>Pseudomonadota</taxon>
        <taxon>Betaproteobacteria</taxon>
        <taxon>Burkholderiales</taxon>
        <taxon>Comamonadaceae</taxon>
        <taxon>Allofranklinella</taxon>
    </lineage>
</organism>
<dbReference type="AlphaFoldDB" id="A0A3M6QA40"/>
<name>A0A3M6QA40_9BURK</name>
<evidence type="ECO:0000313" key="14">
    <source>
        <dbReference type="EMBL" id="RMW99278.1"/>
    </source>
</evidence>
<dbReference type="EC" id="3.1.4.16" evidence="14"/>
<evidence type="ECO:0000256" key="2">
    <source>
        <dbReference type="ARBA" id="ARBA00022679"/>
    </source>
</evidence>
<evidence type="ECO:0000256" key="7">
    <source>
        <dbReference type="ARBA" id="ARBA00022800"/>
    </source>
</evidence>
<dbReference type="InterPro" id="IPR050124">
    <property type="entry name" value="tRNA_CCA-adding_enzyme"/>
</dbReference>
<gene>
    <name evidence="14" type="primary">cca</name>
    <name evidence="14" type="ORF">EBQ26_05400</name>
</gene>
<evidence type="ECO:0000256" key="5">
    <source>
        <dbReference type="ARBA" id="ARBA00022723"/>
    </source>
</evidence>
<evidence type="ECO:0000313" key="15">
    <source>
        <dbReference type="Proteomes" id="UP000267521"/>
    </source>
</evidence>
<dbReference type="SUPFAM" id="SSF81301">
    <property type="entry name" value="Nucleotidyltransferase"/>
    <property type="match status" value="1"/>
</dbReference>
<keyword evidence="10 11" id="KW-0694">RNA-binding</keyword>
<keyword evidence="5" id="KW-0479">Metal-binding</keyword>
<proteinExistence type="inferred from homology"/>
<dbReference type="InterPro" id="IPR032828">
    <property type="entry name" value="PolyA_RNA-bd"/>
</dbReference>
<dbReference type="EC" id="2.7.7.72" evidence="14"/>
<dbReference type="SUPFAM" id="SSF81891">
    <property type="entry name" value="Poly A polymerase C-terminal region-like"/>
    <property type="match status" value="1"/>
</dbReference>
<feature type="domain" description="tRNA nucleotidyltransferase/poly(A) polymerase RNA and SrmB- binding" evidence="13">
    <location>
        <begin position="151"/>
        <end position="214"/>
    </location>
</feature>
<sequence length="426" mass="46328">MQIYMVGGAVRDALLGLPLQDRDWVVVGATPQWMLEQGFTAVGKDFPVFLHPQTHEEYALARTERKSGVGYKGFTVYAAPHVTLEQDLARRDLTINAIAQRQGADGAPEYIDPFGGRADLAGKVLRHVSDAFAEDPLRILRLARFAARFADFAIASETMQLMRHMVDAGEVAHLTAERVWQEIARGLMEPAPQRMLHTLRACGALAVALPELEALWQRAAPPGHGEHAGEHALAMLALACQERAPLAVRYACLAHALSSAERDALAQRMKIPADVRDLADLAARECAAFSAWSNVNALAASAAPMASKDACVQAAQTSPTQTDPAQTIVQLLERCDAFRRPQRLALALQVCAYAHGQSAPDWLARRVLMGAWQQAKQVDTAAIAQQAARQGLRGEAIGQCIHQARVDAVQRAAERLADHTPQEHIP</sequence>
<dbReference type="CDD" id="cd05398">
    <property type="entry name" value="NT_ClassII-CCAase"/>
    <property type="match status" value="1"/>
</dbReference>
<keyword evidence="4 14" id="KW-0548">Nucleotidyltransferase</keyword>
<keyword evidence="2 11" id="KW-0808">Transferase</keyword>